<dbReference type="EMBL" id="HG685807">
    <property type="protein sequence ID" value="CDJ33914.1"/>
    <property type="molecule type" value="Genomic_DNA"/>
</dbReference>
<dbReference type="OrthoDB" id="346468at2759"/>
<reference evidence="1" key="1">
    <citation type="submission" date="2013-10" db="EMBL/GenBank/DDBJ databases">
        <title>Genomic analysis of the causative agents of coccidiosis in chickens.</title>
        <authorList>
            <person name="Reid A.J."/>
            <person name="Blake D."/>
            <person name="Billington K."/>
            <person name="Browne H."/>
            <person name="Dunn M."/>
            <person name="Hung S."/>
            <person name="Kawahara F."/>
            <person name="Miranda-Saavedra D."/>
            <person name="Mourier T."/>
            <person name="Nagra H."/>
            <person name="Otto T.D."/>
            <person name="Rawlings N."/>
            <person name="Sanchez A."/>
            <person name="Sanders M."/>
            <person name="Subramaniam C."/>
            <person name="Tay Y."/>
            <person name="Dear P."/>
            <person name="Doerig C."/>
            <person name="Gruber A."/>
            <person name="Parkinson J."/>
            <person name="Shirley M."/>
            <person name="Wan K.L."/>
            <person name="Berriman M."/>
            <person name="Tomley F."/>
            <person name="Pain A."/>
        </authorList>
    </citation>
    <scope>NUCLEOTIDE SEQUENCE [LARGE SCALE GENOMIC DNA]</scope>
    <source>
        <strain evidence="1">Houghton</strain>
    </source>
</reference>
<dbReference type="Proteomes" id="UP000030744">
    <property type="component" value="Unassembled WGS sequence"/>
</dbReference>
<accession>U6K7J5</accession>
<name>U6K7J5_9EIME</name>
<evidence type="ECO:0000313" key="2">
    <source>
        <dbReference type="Proteomes" id="UP000030744"/>
    </source>
</evidence>
<dbReference type="RefSeq" id="XP_013356477.1">
    <property type="nucleotide sequence ID" value="XM_013501023.1"/>
</dbReference>
<dbReference type="AlphaFoldDB" id="U6K7J5"/>
<evidence type="ECO:0000313" key="1">
    <source>
        <dbReference type="EMBL" id="CDJ33914.1"/>
    </source>
</evidence>
<protein>
    <submittedName>
        <fullName evidence="1">Uncharacterized protein</fullName>
    </submittedName>
</protein>
<proteinExistence type="predicted"/>
<dbReference type="VEuPathDB" id="ToxoDB:EMH_0086390"/>
<reference evidence="1" key="2">
    <citation type="submission" date="2013-10" db="EMBL/GenBank/DDBJ databases">
        <authorList>
            <person name="Aslett M."/>
        </authorList>
    </citation>
    <scope>NUCLEOTIDE SEQUENCE [LARGE SCALE GENOMIC DNA]</scope>
    <source>
        <strain evidence="1">Houghton</strain>
    </source>
</reference>
<gene>
    <name evidence="1" type="ORF">EMH_0086390</name>
</gene>
<dbReference type="GeneID" id="25382963"/>
<keyword evidence="2" id="KW-1185">Reference proteome</keyword>
<sequence>MIKLFQRLCDLEQGLILRAMWQQKSFADTHRRDVEFRPGDKVWISSSSLPSLNRPYHREDRDTQGKFGDSYEVNCIMDKLDDVRPYNICSNGAASLKTAQSGDHLSTFTAAQHYSAHAGVVTLGRSGACAPPRLPPCMRRLDRGAFAALAPPLPSPHRLEALRS</sequence>
<organism evidence="1 2">
    <name type="scientific">Eimeria mitis</name>
    <dbReference type="NCBI Taxonomy" id="44415"/>
    <lineage>
        <taxon>Eukaryota</taxon>
        <taxon>Sar</taxon>
        <taxon>Alveolata</taxon>
        <taxon>Apicomplexa</taxon>
        <taxon>Conoidasida</taxon>
        <taxon>Coccidia</taxon>
        <taxon>Eucoccidiorida</taxon>
        <taxon>Eimeriorina</taxon>
        <taxon>Eimeriidae</taxon>
        <taxon>Eimeria</taxon>
    </lineage>
</organism>